<dbReference type="PANTHER" id="PTHR30313">
    <property type="entry name" value="DNA PRIMASE"/>
    <property type="match status" value="1"/>
</dbReference>
<evidence type="ECO:0000256" key="11">
    <source>
        <dbReference type="ARBA" id="ARBA00023163"/>
    </source>
</evidence>
<keyword evidence="10 12" id="KW-0238">DNA-binding</keyword>
<feature type="domain" description="Toprim" evidence="16">
    <location>
        <begin position="264"/>
        <end position="344"/>
    </location>
</feature>
<proteinExistence type="inferred from homology"/>
<keyword evidence="9" id="KW-0460">Magnesium</keyword>
<gene>
    <name evidence="12 17" type="primary">dnaG</name>
    <name evidence="17" type="ORF">C6P11_05630</name>
</gene>
<dbReference type="FunFam" id="3.40.1360.10:FF:000002">
    <property type="entry name" value="DNA primase"/>
    <property type="match status" value="1"/>
</dbReference>
<feature type="zinc finger region" description="CHC2-type" evidence="12 14">
    <location>
        <begin position="42"/>
        <end position="66"/>
    </location>
</feature>
<evidence type="ECO:0000256" key="13">
    <source>
        <dbReference type="PIRNR" id="PIRNR002811"/>
    </source>
</evidence>
<reference evidence="17 18" key="1">
    <citation type="submission" date="2018-03" db="EMBL/GenBank/DDBJ databases">
        <title>Genome sequencing of Weissella confusa isolates.</title>
        <authorList>
            <person name="Kajala I."/>
            <person name="Baruah R."/>
            <person name="Bergsveinson J."/>
            <person name="Juvonen R."/>
            <person name="Ziola B."/>
        </authorList>
    </citation>
    <scope>NUCLEOTIDE SEQUENCE [LARGE SCALE GENOMIC DNA]</scope>
    <source>
        <strain evidence="17 18">VTT E-062653</strain>
    </source>
</reference>
<dbReference type="SUPFAM" id="SSF57783">
    <property type="entry name" value="Zinc beta-ribbon"/>
    <property type="match status" value="1"/>
</dbReference>
<dbReference type="Gene3D" id="3.90.580.10">
    <property type="entry name" value="Zinc finger, CHC2-type domain"/>
    <property type="match status" value="1"/>
</dbReference>
<evidence type="ECO:0000256" key="10">
    <source>
        <dbReference type="ARBA" id="ARBA00023125"/>
    </source>
</evidence>
<evidence type="ECO:0000256" key="12">
    <source>
        <dbReference type="HAMAP-Rule" id="MF_00974"/>
    </source>
</evidence>
<dbReference type="Gene3D" id="1.10.860.10">
    <property type="entry name" value="DNAb Helicase, Chain A"/>
    <property type="match status" value="1"/>
</dbReference>
<evidence type="ECO:0000256" key="4">
    <source>
        <dbReference type="ARBA" id="ARBA00022695"/>
    </source>
</evidence>
<evidence type="ECO:0000256" key="1">
    <source>
        <dbReference type="ARBA" id="ARBA00022478"/>
    </source>
</evidence>
<keyword evidence="3 12" id="KW-0808">Transferase</keyword>
<evidence type="ECO:0000256" key="7">
    <source>
        <dbReference type="ARBA" id="ARBA00022771"/>
    </source>
</evidence>
<protein>
    <recommendedName>
        <fullName evidence="12 13">DNA primase</fullName>
        <ecNumber evidence="12">2.7.7.101</ecNumber>
    </recommendedName>
</protein>
<dbReference type="PANTHER" id="PTHR30313:SF2">
    <property type="entry name" value="DNA PRIMASE"/>
    <property type="match status" value="1"/>
</dbReference>
<dbReference type="HAMAP" id="MF_00974">
    <property type="entry name" value="DNA_primase_DnaG"/>
    <property type="match status" value="1"/>
</dbReference>
<evidence type="ECO:0000256" key="6">
    <source>
        <dbReference type="ARBA" id="ARBA00022723"/>
    </source>
</evidence>
<dbReference type="GO" id="GO:0000428">
    <property type="term" value="C:DNA-directed RNA polymerase complex"/>
    <property type="evidence" value="ECO:0007669"/>
    <property type="project" value="UniProtKB-KW"/>
</dbReference>
<dbReference type="FunFam" id="3.90.580.10:FF:000001">
    <property type="entry name" value="DNA primase"/>
    <property type="match status" value="1"/>
</dbReference>
<evidence type="ECO:0000256" key="8">
    <source>
        <dbReference type="ARBA" id="ARBA00022833"/>
    </source>
</evidence>
<evidence type="ECO:0000313" key="17">
    <source>
        <dbReference type="EMBL" id="TGE72787.1"/>
    </source>
</evidence>
<dbReference type="GO" id="GO:0006269">
    <property type="term" value="P:DNA replication, synthesis of primer"/>
    <property type="evidence" value="ECO:0007669"/>
    <property type="project" value="UniProtKB-UniRule"/>
</dbReference>
<comment type="function">
    <text evidence="12 13">RNA polymerase that catalyzes the synthesis of short RNA molecules used as primers for DNA polymerase during DNA replication.</text>
</comment>
<keyword evidence="7 12" id="KW-0863">Zinc-finger</keyword>
<feature type="compositionally biased region" description="Low complexity" evidence="15">
    <location>
        <begin position="442"/>
        <end position="456"/>
    </location>
</feature>
<keyword evidence="8 12" id="KW-0862">Zinc</keyword>
<comment type="catalytic activity">
    <reaction evidence="12">
        <text>ssDNA + n NTP = ssDNA/pppN(pN)n-1 hybrid + (n-1) diphosphate.</text>
        <dbReference type="EC" id="2.7.7.101"/>
    </reaction>
</comment>
<evidence type="ECO:0000256" key="2">
    <source>
        <dbReference type="ARBA" id="ARBA00022515"/>
    </source>
</evidence>
<dbReference type="InterPro" id="IPR037068">
    <property type="entry name" value="DNA_primase_core_N_sf"/>
</dbReference>
<dbReference type="SMART" id="SM00493">
    <property type="entry name" value="TOPRIM"/>
    <property type="match status" value="1"/>
</dbReference>
<dbReference type="InterPro" id="IPR050219">
    <property type="entry name" value="DnaG_primase"/>
</dbReference>
<dbReference type="Pfam" id="PF13155">
    <property type="entry name" value="Toprim_2"/>
    <property type="match status" value="1"/>
</dbReference>
<dbReference type="SUPFAM" id="SSF56731">
    <property type="entry name" value="DNA primase core"/>
    <property type="match status" value="1"/>
</dbReference>
<evidence type="ECO:0000256" key="5">
    <source>
        <dbReference type="ARBA" id="ARBA00022705"/>
    </source>
</evidence>
<keyword evidence="6 12" id="KW-0479">Metal-binding</keyword>
<dbReference type="Gene3D" id="3.40.1360.10">
    <property type="match status" value="1"/>
</dbReference>
<feature type="region of interest" description="Disordered" evidence="15">
    <location>
        <begin position="442"/>
        <end position="486"/>
    </location>
</feature>
<dbReference type="PIRSF" id="PIRSF002811">
    <property type="entry name" value="DnaG"/>
    <property type="match status" value="1"/>
</dbReference>
<evidence type="ECO:0000256" key="9">
    <source>
        <dbReference type="ARBA" id="ARBA00022842"/>
    </source>
</evidence>
<dbReference type="InterPro" id="IPR002694">
    <property type="entry name" value="Znf_CHC2"/>
</dbReference>
<dbReference type="Pfam" id="PF08275">
    <property type="entry name" value="DNAG_N"/>
    <property type="match status" value="1"/>
</dbReference>
<comment type="similarity">
    <text evidence="12 13">Belongs to the DnaG primase family.</text>
</comment>
<dbReference type="InterPro" id="IPR034151">
    <property type="entry name" value="TOPRIM_DnaG_bac"/>
</dbReference>
<evidence type="ECO:0000259" key="16">
    <source>
        <dbReference type="PROSITE" id="PS50880"/>
    </source>
</evidence>
<dbReference type="InterPro" id="IPR019475">
    <property type="entry name" value="DNA_primase_DnaB-bd"/>
</dbReference>
<keyword evidence="4 12" id="KW-0548">Nucleotidyltransferase</keyword>
<dbReference type="SMART" id="SM00400">
    <property type="entry name" value="ZnF_CHCC"/>
    <property type="match status" value="1"/>
</dbReference>
<keyword evidence="1 12" id="KW-0240">DNA-directed RNA polymerase</keyword>
<dbReference type="CDD" id="cd03364">
    <property type="entry name" value="TOPRIM_DnaG_primases"/>
    <property type="match status" value="1"/>
</dbReference>
<dbReference type="GO" id="GO:1990077">
    <property type="term" value="C:primosome complex"/>
    <property type="evidence" value="ECO:0007669"/>
    <property type="project" value="UniProtKB-KW"/>
</dbReference>
<dbReference type="AlphaFoldDB" id="A0A4Z0RY39"/>
<accession>A0A4Z0RY39</accession>
<keyword evidence="5 12" id="KW-0235">DNA replication</keyword>
<dbReference type="GO" id="GO:0005737">
    <property type="term" value="C:cytoplasm"/>
    <property type="evidence" value="ECO:0007669"/>
    <property type="project" value="TreeGrafter"/>
</dbReference>
<dbReference type="OrthoDB" id="9803773at2"/>
<dbReference type="InterPro" id="IPR013264">
    <property type="entry name" value="DNAG_N"/>
</dbReference>
<comment type="cofactor">
    <cofactor evidence="12 13 14">
        <name>Zn(2+)</name>
        <dbReference type="ChEBI" id="CHEBI:29105"/>
    </cofactor>
    <text evidence="12 13 14">Binds 1 zinc ion per monomer.</text>
</comment>
<dbReference type="Gene3D" id="3.90.980.10">
    <property type="entry name" value="DNA primase, catalytic core, N-terminal domain"/>
    <property type="match status" value="1"/>
</dbReference>
<dbReference type="RefSeq" id="WP_135519394.1">
    <property type="nucleotide sequence ID" value="NZ_PVSN01000036.1"/>
</dbReference>
<dbReference type="Pfam" id="PF01807">
    <property type="entry name" value="Zn_ribbon_DnaG"/>
    <property type="match status" value="1"/>
</dbReference>
<name>A0A4Z0RY39_WEICO</name>
<evidence type="ECO:0000256" key="3">
    <source>
        <dbReference type="ARBA" id="ARBA00022679"/>
    </source>
</evidence>
<dbReference type="GO" id="GO:0008270">
    <property type="term" value="F:zinc ion binding"/>
    <property type="evidence" value="ECO:0007669"/>
    <property type="project" value="UniProtKB-UniRule"/>
</dbReference>
<comment type="caution">
    <text evidence="17">The sequence shown here is derived from an EMBL/GenBank/DDBJ whole genome shotgun (WGS) entry which is preliminary data.</text>
</comment>
<dbReference type="GO" id="GO:0003677">
    <property type="term" value="F:DNA binding"/>
    <property type="evidence" value="ECO:0007669"/>
    <property type="project" value="UniProtKB-KW"/>
</dbReference>
<dbReference type="InterPro" id="IPR036977">
    <property type="entry name" value="DNA_primase_Znf_CHC2"/>
</dbReference>
<dbReference type="EC" id="2.7.7.101" evidence="12"/>
<keyword evidence="2 12" id="KW-0639">Primosome</keyword>
<evidence type="ECO:0000256" key="15">
    <source>
        <dbReference type="SAM" id="MobiDB-lite"/>
    </source>
</evidence>
<dbReference type="GO" id="GO:0003899">
    <property type="term" value="F:DNA-directed RNA polymerase activity"/>
    <property type="evidence" value="ECO:0007669"/>
    <property type="project" value="UniProtKB-UniRule"/>
</dbReference>
<dbReference type="InterPro" id="IPR016136">
    <property type="entry name" value="DNA_helicase_N/primase_C"/>
</dbReference>
<evidence type="ECO:0000313" key="18">
    <source>
        <dbReference type="Proteomes" id="UP000297646"/>
    </source>
</evidence>
<dbReference type="InterPro" id="IPR006171">
    <property type="entry name" value="TOPRIM_dom"/>
</dbReference>
<dbReference type="Pfam" id="PF10410">
    <property type="entry name" value="DnaB_bind"/>
    <property type="match status" value="1"/>
</dbReference>
<organism evidence="17 18">
    <name type="scientific">Weissella confusa</name>
    <name type="common">Lactobacillus confusus</name>
    <dbReference type="NCBI Taxonomy" id="1583"/>
    <lineage>
        <taxon>Bacteria</taxon>
        <taxon>Bacillati</taxon>
        <taxon>Bacillota</taxon>
        <taxon>Bacilli</taxon>
        <taxon>Lactobacillales</taxon>
        <taxon>Lactobacillaceae</taxon>
        <taxon>Weissella</taxon>
    </lineage>
</organism>
<evidence type="ECO:0000256" key="14">
    <source>
        <dbReference type="PIRSR" id="PIRSR002811-1"/>
    </source>
</evidence>
<dbReference type="NCBIfam" id="TIGR01391">
    <property type="entry name" value="dnaG"/>
    <property type="match status" value="1"/>
</dbReference>
<dbReference type="InterPro" id="IPR006295">
    <property type="entry name" value="DNA_primase_DnaG"/>
</dbReference>
<comment type="domain">
    <text evidence="12">Contains an N-terminal zinc-binding domain, a central core domain that contains the primase activity, and a C-terminal DnaB-binding domain.</text>
</comment>
<dbReference type="PROSITE" id="PS50880">
    <property type="entry name" value="TOPRIM"/>
    <property type="match status" value="1"/>
</dbReference>
<comment type="subunit">
    <text evidence="12">Monomer. Interacts with DnaB.</text>
</comment>
<keyword evidence="11 12" id="KW-0804">Transcription</keyword>
<dbReference type="Proteomes" id="UP000297646">
    <property type="component" value="Unassembled WGS sequence"/>
</dbReference>
<sequence>MTIATRIPEQLVEEIRQRVNIVDVISPYVHLKKQGRNLFGLCPFHDERTPSFSVNEDKQIYHCFSCGRGGNVFSFIMDIDNATFPQAVAKVAPFAGVDLDASYTSDEATEVVDPQIKALRELYADATKLYHHLLVNTEAGEGALDYLHDRGLDDGTIDAFMLGFAPENDVLINYFQEQQVDYQLLRSSELFIEWDDGTLHDRFTNRVLFTIRDSAGHPIAFSGRRLSNDDSQAKYMNSPESPLFNKSQELFNLDLAKGAIRKQKHAVVFEGFMDVIAAFQAGIQNGVASMGTSLTPEQVQVLSRMADNVSISYDSDAAGQKATKRALDLVAQNGHISANVIHIPDNQDPDEFLRSNDVSAFLNVLSHNTEDPVAFNIRYLKTDRNLNNQTELFAYVSDVLAVIATVPEPVMRETYLREISEEFNIGMEALQDQLRPLLLQQQANRSNPRSNNNRQSGYRRPEPNYPVAPNGDWQADAPAPIPAPTPRTISRVEKAERMLLAWMLRDNDVWLQVTGTPDFTFVDVPYETLLMLATGYRETHGNEPIVDMAGLMDFVQKPELTRILATLDDFDDELFADRSQVGMYIQFISHDAPLSDRINRLQRQIKEANQMHNDALVAQLSVEYMAALREQQTHK</sequence>
<dbReference type="InterPro" id="IPR030846">
    <property type="entry name" value="DnaG_bac"/>
</dbReference>
<dbReference type="EMBL" id="PVSN01000036">
    <property type="protein sequence ID" value="TGE72787.1"/>
    <property type="molecule type" value="Genomic_DNA"/>
</dbReference>